<comment type="caution">
    <text evidence="11">The sequence shown here is derived from an EMBL/GenBank/DDBJ whole genome shotgun (WGS) entry which is preliminary data.</text>
</comment>
<evidence type="ECO:0000256" key="5">
    <source>
        <dbReference type="ARBA" id="ARBA00022989"/>
    </source>
</evidence>
<dbReference type="SMART" id="SM00044">
    <property type="entry name" value="CYCc"/>
    <property type="match status" value="1"/>
</dbReference>
<dbReference type="InterPro" id="IPR029787">
    <property type="entry name" value="Nucleotide_cyclase"/>
</dbReference>
<evidence type="ECO:0000259" key="10">
    <source>
        <dbReference type="PROSITE" id="PS50885"/>
    </source>
</evidence>
<evidence type="ECO:0000256" key="3">
    <source>
        <dbReference type="ARBA" id="ARBA00022475"/>
    </source>
</evidence>
<feature type="transmembrane region" description="Helical" evidence="8">
    <location>
        <begin position="188"/>
        <end position="208"/>
    </location>
</feature>
<dbReference type="PANTHER" id="PTHR43081">
    <property type="entry name" value="ADENYLATE CYCLASE, TERMINAL-DIFFERENTIATION SPECIFIC-RELATED"/>
    <property type="match status" value="1"/>
</dbReference>
<dbReference type="GO" id="GO:0006171">
    <property type="term" value="P:cAMP biosynthetic process"/>
    <property type="evidence" value="ECO:0007669"/>
    <property type="project" value="TreeGrafter"/>
</dbReference>
<sequence length="565" mass="60200">MKQFVRYLAWVWGTSWPLYAATVLFINVLGSVAVASFLRFLVPLAGAREITRLDTTTAALYGAYFFIAVVAGVTVTLHFFAPVLRWQRSPGTYDPNMVRALVLRIPALQTILGAVLWGVGVILFTAVAAHHSTRWGIAVGVAATLTGAMVCLLTYLVAERLVRPVAAKALTRGVPDHSKISPLSLQLMGSWILTSAVPVLGILLLVAAQVSGMFTTDAREILPGVVALSLTAILTGFSGTRLVTMNVVDPIRELQTAMNRVRRGGTDTTVRIYDSSEIGVLQAGFNEMMRGLRDREQVRELFGRYVGDEVARRALEEKPELGGENRAVAVLFVDVIGSTGFAVSREPAHVVHALNEFFDRVVDVVHRNRGMINKFEGDAALAVFGAPVPLDDIAGHALAAARELHRDLGGLELEAGIGVAAGNVVAGHIGAKDRFEFTVIGDAVNQAARLTDLAKKTPGHVLTSAATVRQANEAEQARWTMMKSVELRGRREMTQLARPVRPTLADRGADAVDTGDAAGAVDTVDTADTADAVDTVDAAHAADGAAGRGPADTPDEDPGADLSPR</sequence>
<comment type="subcellular location">
    <subcellularLocation>
        <location evidence="1">Cell membrane</location>
        <topology evidence="1">Multi-pass membrane protein</topology>
    </subcellularLocation>
</comment>
<feature type="transmembrane region" description="Helical" evidence="8">
    <location>
        <begin position="135"/>
        <end position="158"/>
    </location>
</feature>
<proteinExistence type="inferred from homology"/>
<gene>
    <name evidence="11" type="ORF">CXF48_06120</name>
</gene>
<evidence type="ECO:0000256" key="8">
    <source>
        <dbReference type="SAM" id="Phobius"/>
    </source>
</evidence>
<dbReference type="Pfam" id="PF00211">
    <property type="entry name" value="Guanylate_cyc"/>
    <property type="match status" value="1"/>
</dbReference>
<feature type="domain" description="Guanylate cyclase" evidence="9">
    <location>
        <begin position="329"/>
        <end position="451"/>
    </location>
</feature>
<evidence type="ECO:0000256" key="2">
    <source>
        <dbReference type="ARBA" id="ARBA00005381"/>
    </source>
</evidence>
<dbReference type="InterPro" id="IPR050697">
    <property type="entry name" value="Adenylyl/Guanylyl_Cyclase_3/4"/>
</dbReference>
<feature type="compositionally biased region" description="Low complexity" evidence="7">
    <location>
        <begin position="540"/>
        <end position="552"/>
    </location>
</feature>
<dbReference type="CDD" id="cd06225">
    <property type="entry name" value="HAMP"/>
    <property type="match status" value="1"/>
</dbReference>
<feature type="domain" description="HAMP" evidence="10">
    <location>
        <begin position="245"/>
        <end position="297"/>
    </location>
</feature>
<feature type="transmembrane region" description="Helical" evidence="8">
    <location>
        <begin position="59"/>
        <end position="81"/>
    </location>
</feature>
<dbReference type="AlphaFoldDB" id="A0A3R8PCJ0"/>
<keyword evidence="4 8" id="KW-0812">Transmembrane</keyword>
<evidence type="ECO:0000256" key="1">
    <source>
        <dbReference type="ARBA" id="ARBA00004651"/>
    </source>
</evidence>
<keyword evidence="6 8" id="KW-0472">Membrane</keyword>
<accession>A0A3R8PCJ0</accession>
<dbReference type="GO" id="GO:0004016">
    <property type="term" value="F:adenylate cyclase activity"/>
    <property type="evidence" value="ECO:0007669"/>
    <property type="project" value="UniProtKB-ARBA"/>
</dbReference>
<dbReference type="SMART" id="SM00304">
    <property type="entry name" value="HAMP"/>
    <property type="match status" value="1"/>
</dbReference>
<evidence type="ECO:0000256" key="4">
    <source>
        <dbReference type="ARBA" id="ARBA00022692"/>
    </source>
</evidence>
<feature type="transmembrane region" description="Helical" evidence="8">
    <location>
        <begin position="101"/>
        <end position="128"/>
    </location>
</feature>
<dbReference type="SUPFAM" id="SSF55073">
    <property type="entry name" value="Nucleotide cyclase"/>
    <property type="match status" value="1"/>
</dbReference>
<feature type="transmembrane region" description="Helical" evidence="8">
    <location>
        <begin position="16"/>
        <end position="38"/>
    </location>
</feature>
<feature type="region of interest" description="Disordered" evidence="7">
    <location>
        <begin position="540"/>
        <end position="565"/>
    </location>
</feature>
<evidence type="ECO:0000313" key="12">
    <source>
        <dbReference type="Proteomes" id="UP000276526"/>
    </source>
</evidence>
<dbReference type="InterPro" id="IPR001054">
    <property type="entry name" value="A/G_cyclase"/>
</dbReference>
<evidence type="ECO:0000256" key="7">
    <source>
        <dbReference type="SAM" id="MobiDB-lite"/>
    </source>
</evidence>
<organism evidence="11 12">
    <name type="scientific">Corynebacterium bovis</name>
    <dbReference type="NCBI Taxonomy" id="36808"/>
    <lineage>
        <taxon>Bacteria</taxon>
        <taxon>Bacillati</taxon>
        <taxon>Actinomycetota</taxon>
        <taxon>Actinomycetes</taxon>
        <taxon>Mycobacteriales</taxon>
        <taxon>Corynebacteriaceae</taxon>
        <taxon>Corynebacterium</taxon>
    </lineage>
</organism>
<dbReference type="Pfam" id="PF00672">
    <property type="entry name" value="HAMP"/>
    <property type="match status" value="1"/>
</dbReference>
<dbReference type="PROSITE" id="PS50125">
    <property type="entry name" value="GUANYLATE_CYCLASE_2"/>
    <property type="match status" value="1"/>
</dbReference>
<dbReference type="EMBL" id="PQNK01000008">
    <property type="protein sequence ID" value="RRO86585.1"/>
    <property type="molecule type" value="Genomic_DNA"/>
</dbReference>
<dbReference type="GO" id="GO:0035556">
    <property type="term" value="P:intracellular signal transduction"/>
    <property type="evidence" value="ECO:0007669"/>
    <property type="project" value="InterPro"/>
</dbReference>
<dbReference type="GO" id="GO:0005886">
    <property type="term" value="C:plasma membrane"/>
    <property type="evidence" value="ECO:0007669"/>
    <property type="project" value="UniProtKB-SubCell"/>
</dbReference>
<feature type="transmembrane region" description="Helical" evidence="8">
    <location>
        <begin position="220"/>
        <end position="239"/>
    </location>
</feature>
<dbReference type="CDD" id="cd07302">
    <property type="entry name" value="CHD"/>
    <property type="match status" value="1"/>
</dbReference>
<keyword evidence="3" id="KW-1003">Cell membrane</keyword>
<evidence type="ECO:0000259" key="9">
    <source>
        <dbReference type="PROSITE" id="PS50125"/>
    </source>
</evidence>
<evidence type="ECO:0000256" key="6">
    <source>
        <dbReference type="ARBA" id="ARBA00023136"/>
    </source>
</evidence>
<comment type="similarity">
    <text evidence="2">Belongs to the adenylyl cyclase class-3 family.</text>
</comment>
<keyword evidence="5 8" id="KW-1133">Transmembrane helix</keyword>
<name>A0A3R8PCJ0_9CORY</name>
<dbReference type="PROSITE" id="PS50885">
    <property type="entry name" value="HAMP"/>
    <property type="match status" value="1"/>
</dbReference>
<protein>
    <submittedName>
        <fullName evidence="11">Adenylate/guanylate cyclase domain-containing protein</fullName>
    </submittedName>
</protein>
<reference evidence="11 12" key="1">
    <citation type="submission" date="2018-01" db="EMBL/GenBank/DDBJ databases">
        <title>Twenty Corynebacterium bovis Genomes.</title>
        <authorList>
            <person name="Gulvik C.A."/>
        </authorList>
    </citation>
    <scope>NUCLEOTIDE SEQUENCE [LARGE SCALE GENOMIC DNA]</scope>
    <source>
        <strain evidence="11 12">F6900</strain>
    </source>
</reference>
<dbReference type="Proteomes" id="UP000276526">
    <property type="component" value="Unassembled WGS sequence"/>
</dbReference>
<dbReference type="Gene3D" id="6.10.340.10">
    <property type="match status" value="1"/>
</dbReference>
<dbReference type="Gene3D" id="3.30.70.1230">
    <property type="entry name" value="Nucleotide cyclase"/>
    <property type="match status" value="1"/>
</dbReference>
<evidence type="ECO:0000313" key="11">
    <source>
        <dbReference type="EMBL" id="RRO86585.1"/>
    </source>
</evidence>
<dbReference type="InterPro" id="IPR003660">
    <property type="entry name" value="HAMP_dom"/>
</dbReference>
<dbReference type="SUPFAM" id="SSF158472">
    <property type="entry name" value="HAMP domain-like"/>
    <property type="match status" value="1"/>
</dbReference>
<dbReference type="RefSeq" id="WP_125207165.1">
    <property type="nucleotide sequence ID" value="NZ_PQNK01000008.1"/>
</dbReference>
<dbReference type="PANTHER" id="PTHR43081:SF17">
    <property type="entry name" value="BLL5647 PROTEIN"/>
    <property type="match status" value="1"/>
</dbReference>